<evidence type="ECO:0000256" key="3">
    <source>
        <dbReference type="ARBA" id="ARBA00022692"/>
    </source>
</evidence>
<reference evidence="9 10" key="1">
    <citation type="submission" date="2024-10" db="EMBL/GenBank/DDBJ databases">
        <title>The Natural Products Discovery Center: Release of the First 8490 Sequenced Strains for Exploring Actinobacteria Biosynthetic Diversity.</title>
        <authorList>
            <person name="Kalkreuter E."/>
            <person name="Kautsar S.A."/>
            <person name="Yang D."/>
            <person name="Bader C.D."/>
            <person name="Teijaro C.N."/>
            <person name="Fluegel L."/>
            <person name="Davis C.M."/>
            <person name="Simpson J.R."/>
            <person name="Lauterbach L."/>
            <person name="Steele A.D."/>
            <person name="Gui C."/>
            <person name="Meng S."/>
            <person name="Li G."/>
            <person name="Viehrig K."/>
            <person name="Ye F."/>
            <person name="Su P."/>
            <person name="Kiefer A.F."/>
            <person name="Nichols A."/>
            <person name="Cepeda A.J."/>
            <person name="Yan W."/>
            <person name="Fan B."/>
            <person name="Jiang Y."/>
            <person name="Adhikari A."/>
            <person name="Zheng C.-J."/>
            <person name="Schuster L."/>
            <person name="Cowan T.M."/>
            <person name="Smanski M.J."/>
            <person name="Chevrette M.G."/>
            <person name="De Carvalho L.P.S."/>
            <person name="Shen B."/>
        </authorList>
    </citation>
    <scope>NUCLEOTIDE SEQUENCE [LARGE SCALE GENOMIC DNA]</scope>
    <source>
        <strain evidence="9 10">NPDC050545</strain>
    </source>
</reference>
<keyword evidence="10" id="KW-1185">Reference proteome</keyword>
<comment type="caution">
    <text evidence="9">The sequence shown here is derived from an EMBL/GenBank/DDBJ whole genome shotgun (WGS) entry which is preliminary data.</text>
</comment>
<feature type="region of interest" description="Disordered" evidence="6">
    <location>
        <begin position="381"/>
        <end position="426"/>
    </location>
</feature>
<dbReference type="Proteomes" id="UP001612741">
    <property type="component" value="Unassembled WGS sequence"/>
</dbReference>
<feature type="compositionally biased region" description="Basic and acidic residues" evidence="6">
    <location>
        <begin position="388"/>
        <end position="419"/>
    </location>
</feature>
<dbReference type="PANTHER" id="PTHR43124:SF3">
    <property type="entry name" value="CHLORAMPHENICOL EFFLUX PUMP RV0191"/>
    <property type="match status" value="1"/>
</dbReference>
<evidence type="ECO:0000313" key="9">
    <source>
        <dbReference type="EMBL" id="MFI6499306.1"/>
    </source>
</evidence>
<evidence type="ECO:0000256" key="1">
    <source>
        <dbReference type="ARBA" id="ARBA00004651"/>
    </source>
</evidence>
<keyword evidence="4 7" id="KW-1133">Transmembrane helix</keyword>
<protein>
    <submittedName>
        <fullName evidence="9">MFS transporter</fullName>
    </submittedName>
</protein>
<dbReference type="Pfam" id="PF07690">
    <property type="entry name" value="MFS_1"/>
    <property type="match status" value="1"/>
</dbReference>
<feature type="transmembrane region" description="Helical" evidence="7">
    <location>
        <begin position="34"/>
        <end position="58"/>
    </location>
</feature>
<evidence type="ECO:0000313" key="10">
    <source>
        <dbReference type="Proteomes" id="UP001612741"/>
    </source>
</evidence>
<dbReference type="EMBL" id="JBITGY010000004">
    <property type="protein sequence ID" value="MFI6499306.1"/>
    <property type="molecule type" value="Genomic_DNA"/>
</dbReference>
<sequence>MPLALLALAIGAFGVGLTEFVIVGLMSDISNDLGVSIPTAGLLVSGYALSVTIGAPLLTAASSRIPRKAMLIGLMALFIAGNLISALAPTYGVLMTGRVVAALTHGTFFGIGSVVAARLVAPEKRASAVALMFAGLTSAHVAGVPLGTALGQQFGWRSTFWAVTVIGVVGMLGIMALLPRQPMEATGGLRAELKVFGRVQVWLALAITALGFGAVFGTVTYIEPMMTEVAGFTSGTVPWLLVLMGVGLFVGNLLGGKAADRGLMPALYGSLAGITVVMAIFTLTAHFQIPAAITLAVFGAVGFSLVPTIQMRVMNKAEGGAALASAANIGAFNAGNALAAWLGGVAIDAGAGFTAPNWIGAILAALGLALALLSGTLDRRGKKHHRDEKHIRDEKHSGDEKHSRDEKHNHDKKPERLETPARTVVP</sequence>
<evidence type="ECO:0000256" key="6">
    <source>
        <dbReference type="SAM" id="MobiDB-lite"/>
    </source>
</evidence>
<keyword evidence="5 7" id="KW-0472">Membrane</keyword>
<evidence type="ECO:0000259" key="8">
    <source>
        <dbReference type="PROSITE" id="PS50850"/>
    </source>
</evidence>
<dbReference type="SUPFAM" id="SSF103473">
    <property type="entry name" value="MFS general substrate transporter"/>
    <property type="match status" value="1"/>
</dbReference>
<dbReference type="PROSITE" id="PS50850">
    <property type="entry name" value="MFS"/>
    <property type="match status" value="1"/>
</dbReference>
<dbReference type="RefSeq" id="WP_397082513.1">
    <property type="nucleotide sequence ID" value="NZ_JBITGY010000004.1"/>
</dbReference>
<keyword evidence="2" id="KW-1003">Cell membrane</keyword>
<feature type="transmembrane region" description="Helical" evidence="7">
    <location>
        <begin position="199"/>
        <end position="222"/>
    </location>
</feature>
<evidence type="ECO:0000256" key="5">
    <source>
        <dbReference type="ARBA" id="ARBA00023136"/>
    </source>
</evidence>
<feature type="transmembrane region" description="Helical" evidence="7">
    <location>
        <begin position="289"/>
        <end position="309"/>
    </location>
</feature>
<feature type="transmembrane region" description="Helical" evidence="7">
    <location>
        <begin position="321"/>
        <end position="346"/>
    </location>
</feature>
<proteinExistence type="predicted"/>
<feature type="transmembrane region" description="Helical" evidence="7">
    <location>
        <begin position="159"/>
        <end position="178"/>
    </location>
</feature>
<organism evidence="9 10">
    <name type="scientific">Nonomuraea typhae</name>
    <dbReference type="NCBI Taxonomy" id="2603600"/>
    <lineage>
        <taxon>Bacteria</taxon>
        <taxon>Bacillati</taxon>
        <taxon>Actinomycetota</taxon>
        <taxon>Actinomycetes</taxon>
        <taxon>Streptosporangiales</taxon>
        <taxon>Streptosporangiaceae</taxon>
        <taxon>Nonomuraea</taxon>
    </lineage>
</organism>
<comment type="subcellular location">
    <subcellularLocation>
        <location evidence="1">Cell membrane</location>
        <topology evidence="1">Multi-pass membrane protein</topology>
    </subcellularLocation>
</comment>
<evidence type="ECO:0000256" key="4">
    <source>
        <dbReference type="ARBA" id="ARBA00022989"/>
    </source>
</evidence>
<accession>A0ABW7YTT0</accession>
<keyword evidence="3 7" id="KW-0812">Transmembrane</keyword>
<dbReference type="InterPro" id="IPR020846">
    <property type="entry name" value="MFS_dom"/>
</dbReference>
<feature type="transmembrane region" description="Helical" evidence="7">
    <location>
        <begin position="266"/>
        <end position="283"/>
    </location>
</feature>
<dbReference type="PRINTS" id="PR01035">
    <property type="entry name" value="TCRTETA"/>
</dbReference>
<evidence type="ECO:0000256" key="7">
    <source>
        <dbReference type="SAM" id="Phobius"/>
    </source>
</evidence>
<dbReference type="Gene3D" id="1.20.1250.20">
    <property type="entry name" value="MFS general substrate transporter like domains"/>
    <property type="match status" value="2"/>
</dbReference>
<dbReference type="CDD" id="cd17324">
    <property type="entry name" value="MFS_NepI_like"/>
    <property type="match status" value="1"/>
</dbReference>
<feature type="transmembrane region" description="Helical" evidence="7">
    <location>
        <begin position="237"/>
        <end position="254"/>
    </location>
</feature>
<evidence type="ECO:0000256" key="2">
    <source>
        <dbReference type="ARBA" id="ARBA00022475"/>
    </source>
</evidence>
<feature type="domain" description="Major facilitator superfamily (MFS) profile" evidence="8">
    <location>
        <begin position="4"/>
        <end position="382"/>
    </location>
</feature>
<feature type="transmembrane region" description="Helical" evidence="7">
    <location>
        <begin position="128"/>
        <end position="147"/>
    </location>
</feature>
<dbReference type="InterPro" id="IPR011701">
    <property type="entry name" value="MFS"/>
</dbReference>
<feature type="transmembrane region" description="Helical" evidence="7">
    <location>
        <begin position="100"/>
        <end position="121"/>
    </location>
</feature>
<feature type="transmembrane region" description="Helical" evidence="7">
    <location>
        <begin position="358"/>
        <end position="377"/>
    </location>
</feature>
<dbReference type="InterPro" id="IPR001958">
    <property type="entry name" value="Tet-R_TetA/multi-R_MdtG-like"/>
</dbReference>
<feature type="transmembrane region" description="Helical" evidence="7">
    <location>
        <begin position="70"/>
        <end position="94"/>
    </location>
</feature>
<dbReference type="PANTHER" id="PTHR43124">
    <property type="entry name" value="PURINE EFFLUX PUMP PBUE"/>
    <property type="match status" value="1"/>
</dbReference>
<dbReference type="InterPro" id="IPR036259">
    <property type="entry name" value="MFS_trans_sf"/>
</dbReference>
<name>A0ABW7YTT0_9ACTN</name>
<dbReference type="InterPro" id="IPR050189">
    <property type="entry name" value="MFS_Efflux_Transporters"/>
</dbReference>
<gene>
    <name evidence="9" type="ORF">ACIBG2_18105</name>
</gene>